<dbReference type="AlphaFoldDB" id="A0AAJ0MKQ7"/>
<keyword evidence="1" id="KW-1133">Transmembrane helix</keyword>
<protein>
    <submittedName>
        <fullName evidence="2">Uncharacterized protein</fullName>
    </submittedName>
</protein>
<keyword evidence="1" id="KW-0472">Membrane</keyword>
<reference evidence="2" key="2">
    <citation type="submission" date="2023-06" db="EMBL/GenBank/DDBJ databases">
        <authorList>
            <consortium name="Lawrence Berkeley National Laboratory"/>
            <person name="Haridas S."/>
            <person name="Hensen N."/>
            <person name="Bonometti L."/>
            <person name="Westerberg I."/>
            <person name="Brannstrom I.O."/>
            <person name="Guillou S."/>
            <person name="Cros-Aarteil S."/>
            <person name="Calhoun S."/>
            <person name="Kuo A."/>
            <person name="Mondo S."/>
            <person name="Pangilinan J."/>
            <person name="Riley R."/>
            <person name="Labutti K."/>
            <person name="Andreopoulos B."/>
            <person name="Lipzen A."/>
            <person name="Chen C."/>
            <person name="Yanf M."/>
            <person name="Daum C."/>
            <person name="Ng V."/>
            <person name="Clum A."/>
            <person name="Steindorff A."/>
            <person name="Ohm R."/>
            <person name="Martin F."/>
            <person name="Silar P."/>
            <person name="Natvig D."/>
            <person name="Lalanne C."/>
            <person name="Gautier V."/>
            <person name="Ament-Velasquez S.L."/>
            <person name="Kruys A."/>
            <person name="Hutchinson M.I."/>
            <person name="Powell A.J."/>
            <person name="Barry K."/>
            <person name="Miller A.N."/>
            <person name="Grigoriev I.V."/>
            <person name="Debuchy R."/>
            <person name="Gladieux P."/>
            <person name="Thoren M.H."/>
            <person name="Johannesson H."/>
        </authorList>
    </citation>
    <scope>NUCLEOTIDE SEQUENCE</scope>
    <source>
        <strain evidence="2">CBS 955.72</strain>
    </source>
</reference>
<evidence type="ECO:0000313" key="2">
    <source>
        <dbReference type="EMBL" id="KAK3364069.1"/>
    </source>
</evidence>
<sequence>MRRIAVEWPMVTLGWILMELVFCAVIWCFYYDAFRVYMQRDDGTSHMDWVPAWAQFSRTTRNGALGGRDIELRLH</sequence>
<feature type="transmembrane region" description="Helical" evidence="1">
    <location>
        <begin position="12"/>
        <end position="31"/>
    </location>
</feature>
<keyword evidence="1" id="KW-0812">Transmembrane</keyword>
<reference evidence="2" key="1">
    <citation type="journal article" date="2023" name="Mol. Phylogenet. Evol.">
        <title>Genome-scale phylogeny and comparative genomics of the fungal order Sordariales.</title>
        <authorList>
            <person name="Hensen N."/>
            <person name="Bonometti L."/>
            <person name="Westerberg I."/>
            <person name="Brannstrom I.O."/>
            <person name="Guillou S."/>
            <person name="Cros-Aarteil S."/>
            <person name="Calhoun S."/>
            <person name="Haridas S."/>
            <person name="Kuo A."/>
            <person name="Mondo S."/>
            <person name="Pangilinan J."/>
            <person name="Riley R."/>
            <person name="LaButti K."/>
            <person name="Andreopoulos B."/>
            <person name="Lipzen A."/>
            <person name="Chen C."/>
            <person name="Yan M."/>
            <person name="Daum C."/>
            <person name="Ng V."/>
            <person name="Clum A."/>
            <person name="Steindorff A."/>
            <person name="Ohm R.A."/>
            <person name="Martin F."/>
            <person name="Silar P."/>
            <person name="Natvig D.O."/>
            <person name="Lalanne C."/>
            <person name="Gautier V."/>
            <person name="Ament-Velasquez S.L."/>
            <person name="Kruys A."/>
            <person name="Hutchinson M.I."/>
            <person name="Powell A.J."/>
            <person name="Barry K."/>
            <person name="Miller A.N."/>
            <person name="Grigoriev I.V."/>
            <person name="Debuchy R."/>
            <person name="Gladieux P."/>
            <person name="Hiltunen Thoren M."/>
            <person name="Johannesson H."/>
        </authorList>
    </citation>
    <scope>NUCLEOTIDE SEQUENCE</scope>
    <source>
        <strain evidence="2">CBS 955.72</strain>
    </source>
</reference>
<keyword evidence="3" id="KW-1185">Reference proteome</keyword>
<accession>A0AAJ0MKQ7</accession>
<name>A0AAJ0MKQ7_9PEZI</name>
<comment type="caution">
    <text evidence="2">The sequence shown here is derived from an EMBL/GenBank/DDBJ whole genome shotgun (WGS) entry which is preliminary data.</text>
</comment>
<proteinExistence type="predicted"/>
<organism evidence="2 3">
    <name type="scientific">Lasiosphaeria hispida</name>
    <dbReference type="NCBI Taxonomy" id="260671"/>
    <lineage>
        <taxon>Eukaryota</taxon>
        <taxon>Fungi</taxon>
        <taxon>Dikarya</taxon>
        <taxon>Ascomycota</taxon>
        <taxon>Pezizomycotina</taxon>
        <taxon>Sordariomycetes</taxon>
        <taxon>Sordariomycetidae</taxon>
        <taxon>Sordariales</taxon>
        <taxon>Lasiosphaeriaceae</taxon>
        <taxon>Lasiosphaeria</taxon>
    </lineage>
</organism>
<evidence type="ECO:0000256" key="1">
    <source>
        <dbReference type="SAM" id="Phobius"/>
    </source>
</evidence>
<gene>
    <name evidence="2" type="ORF">B0T25DRAFT_576471</name>
</gene>
<dbReference type="EMBL" id="JAUIQD010000001">
    <property type="protein sequence ID" value="KAK3364069.1"/>
    <property type="molecule type" value="Genomic_DNA"/>
</dbReference>
<dbReference type="Proteomes" id="UP001275084">
    <property type="component" value="Unassembled WGS sequence"/>
</dbReference>
<evidence type="ECO:0000313" key="3">
    <source>
        <dbReference type="Proteomes" id="UP001275084"/>
    </source>
</evidence>